<dbReference type="InterPro" id="IPR013320">
    <property type="entry name" value="ConA-like_dom_sf"/>
</dbReference>
<proteinExistence type="predicted"/>
<reference evidence="1" key="1">
    <citation type="journal article" date="2014" name="Front. Microbiol.">
        <title>High frequency of phylogenetically diverse reductive dehalogenase-homologous genes in deep subseafloor sedimentary metagenomes.</title>
        <authorList>
            <person name="Kawai M."/>
            <person name="Futagami T."/>
            <person name="Toyoda A."/>
            <person name="Takaki Y."/>
            <person name="Nishi S."/>
            <person name="Hori S."/>
            <person name="Arai W."/>
            <person name="Tsubouchi T."/>
            <person name="Morono Y."/>
            <person name="Uchiyama I."/>
            <person name="Ito T."/>
            <person name="Fujiyama A."/>
            <person name="Inagaki F."/>
            <person name="Takami H."/>
        </authorList>
    </citation>
    <scope>NUCLEOTIDE SEQUENCE</scope>
    <source>
        <strain evidence="1">Expedition CK06-06</strain>
    </source>
</reference>
<organism evidence="1">
    <name type="scientific">marine sediment metagenome</name>
    <dbReference type="NCBI Taxonomy" id="412755"/>
    <lineage>
        <taxon>unclassified sequences</taxon>
        <taxon>metagenomes</taxon>
        <taxon>ecological metagenomes</taxon>
    </lineage>
</organism>
<dbReference type="Gene3D" id="2.60.120.200">
    <property type="match status" value="1"/>
</dbReference>
<protein>
    <recommendedName>
        <fullName evidence="2">LamG-like jellyroll fold domain-containing protein</fullName>
    </recommendedName>
</protein>
<gene>
    <name evidence="1" type="ORF">S06H3_37610</name>
</gene>
<comment type="caution">
    <text evidence="1">The sequence shown here is derived from an EMBL/GenBank/DDBJ whole genome shotgun (WGS) entry which is preliminary data.</text>
</comment>
<dbReference type="EMBL" id="BARV01022867">
    <property type="protein sequence ID" value="GAI24899.1"/>
    <property type="molecule type" value="Genomic_DNA"/>
</dbReference>
<evidence type="ECO:0008006" key="2">
    <source>
        <dbReference type="Google" id="ProtNLM"/>
    </source>
</evidence>
<name>X1P1V8_9ZZZZ</name>
<feature type="non-terminal residue" evidence="1">
    <location>
        <position position="1"/>
    </location>
</feature>
<accession>X1P1V8</accession>
<evidence type="ECO:0000313" key="1">
    <source>
        <dbReference type="EMBL" id="GAI24899.1"/>
    </source>
</evidence>
<sequence length="74" mass="8594">RIRQKLFVNGNLKTSSTAFGGNITTNNNALFMGRDLTHCFNGQIDEVRIYNRTLSPKEVHWLYEWTLADRHKPS</sequence>
<dbReference type="Pfam" id="PF13385">
    <property type="entry name" value="Laminin_G_3"/>
    <property type="match status" value="1"/>
</dbReference>
<dbReference type="SUPFAM" id="SSF49899">
    <property type="entry name" value="Concanavalin A-like lectins/glucanases"/>
    <property type="match status" value="1"/>
</dbReference>
<dbReference type="AlphaFoldDB" id="X1P1V8"/>